<dbReference type="EMBL" id="SUYD01000008">
    <property type="protein sequence ID" value="MBE6266360.1"/>
    <property type="molecule type" value="Genomic_DNA"/>
</dbReference>
<accession>A0A928GIV1</accession>
<sequence>MLEVQSIILICKITNKSAYIQIILRIFEIFPPENLQISIKQRIFAPEMFEHITLDIILLLMLYAVGATVSAMACVYLLLRRGNAFTRRISTPKRLRRWTAAFFGIVALGHLWYLPGTMMADRDAAVLWMLIGALLDCMLTMPLALVVMLCMLQDRKRPLWIAWLITAPLIILSAVSVGMRSYALVQWMQGYFLLMAVGFTAYMVRQVRQYGRWLRDNYADLEHKEVWQSLLVLAVIILLFCYYVVGYGSITYEFIIQLCGIALVAYLLWRVETLQDLSFQPMADGDIALAEAQRAAAEAAEADDEDDDDALDGDGGRPQPAEGLSEAVILEIGKLLHDRCEGNKLYLQTDLTSVQLAQALGTNRTYLGMYFSSQGTTYNAYINTLRINYFIELFRQASAAAEGQSIQAKQLAARSGYRSYRTFSVAFKQRTGQSVKDWIAEQESALQANKAHAAGEDKQVTVDDFAGAWATMDDDMLDAALAKFHKDWGGEGTAREIADELRSSRENSRTVETRFKN</sequence>
<evidence type="ECO:0000259" key="4">
    <source>
        <dbReference type="PROSITE" id="PS01124"/>
    </source>
</evidence>
<gene>
    <name evidence="5" type="ORF">E7102_07820</name>
</gene>
<comment type="caution">
    <text evidence="5">The sequence shown here is derived from an EMBL/GenBank/DDBJ whole genome shotgun (WGS) entry which is preliminary data.</text>
</comment>
<reference evidence="5" key="1">
    <citation type="submission" date="2019-04" db="EMBL/GenBank/DDBJ databases">
        <title>Evolution of Biomass-Degrading Anaerobic Consortia Revealed by Metagenomics.</title>
        <authorList>
            <person name="Peng X."/>
        </authorList>
    </citation>
    <scope>NUCLEOTIDE SEQUENCE</scope>
    <source>
        <strain evidence="5">SIG141</strain>
    </source>
</reference>
<dbReference type="AlphaFoldDB" id="A0A928GIV1"/>
<dbReference type="InterPro" id="IPR018060">
    <property type="entry name" value="HTH_AraC"/>
</dbReference>
<proteinExistence type="predicted"/>
<feature type="transmembrane region" description="Helical" evidence="3">
    <location>
        <begin position="159"/>
        <end position="178"/>
    </location>
</feature>
<evidence type="ECO:0000256" key="3">
    <source>
        <dbReference type="SAM" id="Phobius"/>
    </source>
</evidence>
<keyword evidence="1" id="KW-0238">DNA-binding</keyword>
<name>A0A928GIV1_XYLRU</name>
<dbReference type="SMART" id="SM00342">
    <property type="entry name" value="HTH_ARAC"/>
    <property type="match status" value="1"/>
</dbReference>
<feature type="domain" description="HTH araC/xylS-type" evidence="4">
    <location>
        <begin position="347"/>
        <end position="441"/>
    </location>
</feature>
<evidence type="ECO:0000256" key="2">
    <source>
        <dbReference type="SAM" id="MobiDB-lite"/>
    </source>
</evidence>
<dbReference type="GO" id="GO:0043565">
    <property type="term" value="F:sequence-specific DNA binding"/>
    <property type="evidence" value="ECO:0007669"/>
    <property type="project" value="InterPro"/>
</dbReference>
<dbReference type="PROSITE" id="PS01124">
    <property type="entry name" value="HTH_ARAC_FAMILY_2"/>
    <property type="match status" value="1"/>
</dbReference>
<feature type="transmembrane region" description="Helical" evidence="3">
    <location>
        <begin position="225"/>
        <end position="245"/>
    </location>
</feature>
<keyword evidence="3" id="KW-0812">Transmembrane</keyword>
<dbReference type="PANTHER" id="PTHR43280:SF2">
    <property type="entry name" value="HTH-TYPE TRANSCRIPTIONAL REGULATOR EXSA"/>
    <property type="match status" value="1"/>
</dbReference>
<dbReference type="GO" id="GO:0003700">
    <property type="term" value="F:DNA-binding transcription factor activity"/>
    <property type="evidence" value="ECO:0007669"/>
    <property type="project" value="InterPro"/>
</dbReference>
<organism evidence="5 6">
    <name type="scientific">Xylanibacter ruminicola</name>
    <name type="common">Prevotella ruminicola</name>
    <dbReference type="NCBI Taxonomy" id="839"/>
    <lineage>
        <taxon>Bacteria</taxon>
        <taxon>Pseudomonadati</taxon>
        <taxon>Bacteroidota</taxon>
        <taxon>Bacteroidia</taxon>
        <taxon>Bacteroidales</taxon>
        <taxon>Prevotellaceae</taxon>
        <taxon>Xylanibacter</taxon>
    </lineage>
</organism>
<feature type="transmembrane region" description="Helical" evidence="3">
    <location>
        <begin position="56"/>
        <end position="78"/>
    </location>
</feature>
<feature type="transmembrane region" description="Helical" evidence="3">
    <location>
        <begin position="184"/>
        <end position="204"/>
    </location>
</feature>
<dbReference type="Pfam" id="PF12833">
    <property type="entry name" value="HTH_18"/>
    <property type="match status" value="1"/>
</dbReference>
<feature type="transmembrane region" description="Helical" evidence="3">
    <location>
        <begin position="98"/>
        <end position="114"/>
    </location>
</feature>
<feature type="transmembrane region" description="Helical" evidence="3">
    <location>
        <begin position="126"/>
        <end position="152"/>
    </location>
</feature>
<evidence type="ECO:0000256" key="1">
    <source>
        <dbReference type="ARBA" id="ARBA00023125"/>
    </source>
</evidence>
<dbReference type="Proteomes" id="UP000763088">
    <property type="component" value="Unassembled WGS sequence"/>
</dbReference>
<evidence type="ECO:0000313" key="6">
    <source>
        <dbReference type="Proteomes" id="UP000763088"/>
    </source>
</evidence>
<evidence type="ECO:0000313" key="5">
    <source>
        <dbReference type="EMBL" id="MBE6266360.1"/>
    </source>
</evidence>
<feature type="compositionally biased region" description="Acidic residues" evidence="2">
    <location>
        <begin position="300"/>
        <end position="312"/>
    </location>
</feature>
<keyword evidence="3" id="KW-1133">Transmembrane helix</keyword>
<feature type="region of interest" description="Disordered" evidence="2">
    <location>
        <begin position="300"/>
        <end position="321"/>
    </location>
</feature>
<dbReference type="Gene3D" id="1.10.10.60">
    <property type="entry name" value="Homeodomain-like"/>
    <property type="match status" value="1"/>
</dbReference>
<protein>
    <submittedName>
        <fullName evidence="5">AraC family transcriptional regulator</fullName>
    </submittedName>
</protein>
<keyword evidence="3" id="KW-0472">Membrane</keyword>
<dbReference type="PANTHER" id="PTHR43280">
    <property type="entry name" value="ARAC-FAMILY TRANSCRIPTIONAL REGULATOR"/>
    <property type="match status" value="1"/>
</dbReference>